<evidence type="ECO:0000256" key="1">
    <source>
        <dbReference type="SAM" id="MobiDB-lite"/>
    </source>
</evidence>
<feature type="signal peptide" evidence="2">
    <location>
        <begin position="1"/>
        <end position="23"/>
    </location>
</feature>
<organism evidence="3 4">
    <name type="scientific">Agrococcus citreus</name>
    <dbReference type="NCBI Taxonomy" id="84643"/>
    <lineage>
        <taxon>Bacteria</taxon>
        <taxon>Bacillati</taxon>
        <taxon>Actinomycetota</taxon>
        <taxon>Actinomycetes</taxon>
        <taxon>Micrococcales</taxon>
        <taxon>Microbacteriaceae</taxon>
        <taxon>Agrococcus</taxon>
    </lineage>
</organism>
<feature type="chain" id="PRO_5045080278" evidence="2">
    <location>
        <begin position="24"/>
        <end position="223"/>
    </location>
</feature>
<keyword evidence="4" id="KW-1185">Reference proteome</keyword>
<reference evidence="4" key="1">
    <citation type="journal article" date="2019" name="Int. J. Syst. Evol. Microbiol.">
        <title>The Global Catalogue of Microorganisms (GCM) 10K type strain sequencing project: providing services to taxonomists for standard genome sequencing and annotation.</title>
        <authorList>
            <consortium name="The Broad Institute Genomics Platform"/>
            <consortium name="The Broad Institute Genome Sequencing Center for Infectious Disease"/>
            <person name="Wu L."/>
            <person name="Ma J."/>
        </authorList>
    </citation>
    <scope>NUCLEOTIDE SEQUENCE [LARGE SCALE GENOMIC DNA]</scope>
    <source>
        <strain evidence="4">JCM 12398</strain>
    </source>
</reference>
<sequence>MRTAIPLLLAAVAIGLAGCSAPASSPAPTGAPVAEPTASAPAPSASESPTTAAAETPAPQLVVSTPGPVAGAPRCGDGVVLAAAMVEPDSPSAASWLEASAARAGFEPSALLDDAAVLCAITFEFEPDGAQATVESSTAYVRGDDVEAAVQAWATTSGYARDDQSGHPQRFVLGEASVPTGSLEAIRLDSTLLGANDLAWHEQSAGFELEATDWVVTRSGSLP</sequence>
<keyword evidence="2" id="KW-0732">Signal</keyword>
<dbReference type="Proteomes" id="UP001501266">
    <property type="component" value="Unassembled WGS sequence"/>
</dbReference>
<evidence type="ECO:0000256" key="2">
    <source>
        <dbReference type="SAM" id="SignalP"/>
    </source>
</evidence>
<feature type="region of interest" description="Disordered" evidence="1">
    <location>
        <begin position="25"/>
        <end position="65"/>
    </location>
</feature>
<dbReference type="RefSeq" id="WP_343918195.1">
    <property type="nucleotide sequence ID" value="NZ_BAAAKK010000003.1"/>
</dbReference>
<dbReference type="PROSITE" id="PS51257">
    <property type="entry name" value="PROKAR_LIPOPROTEIN"/>
    <property type="match status" value="1"/>
</dbReference>
<dbReference type="EMBL" id="BAAAKK010000003">
    <property type="protein sequence ID" value="GAA1420878.1"/>
    <property type="molecule type" value="Genomic_DNA"/>
</dbReference>
<evidence type="ECO:0000313" key="4">
    <source>
        <dbReference type="Proteomes" id="UP001501266"/>
    </source>
</evidence>
<accession>A0ABP4JIN4</accession>
<comment type="caution">
    <text evidence="3">The sequence shown here is derived from an EMBL/GenBank/DDBJ whole genome shotgun (WGS) entry which is preliminary data.</text>
</comment>
<name>A0ABP4JIN4_9MICO</name>
<gene>
    <name evidence="3" type="ORF">GCM10009640_10820</name>
</gene>
<feature type="compositionally biased region" description="Low complexity" evidence="1">
    <location>
        <begin position="25"/>
        <end position="59"/>
    </location>
</feature>
<protein>
    <submittedName>
        <fullName evidence="3">Uncharacterized protein</fullName>
    </submittedName>
</protein>
<evidence type="ECO:0000313" key="3">
    <source>
        <dbReference type="EMBL" id="GAA1420878.1"/>
    </source>
</evidence>
<proteinExistence type="predicted"/>